<reference evidence="9 10" key="1">
    <citation type="submission" date="2024-10" db="EMBL/GenBank/DDBJ databases">
        <title>The Natural Products Discovery Center: Release of the First 8490 Sequenced Strains for Exploring Actinobacteria Biosynthetic Diversity.</title>
        <authorList>
            <person name="Kalkreuter E."/>
            <person name="Kautsar S.A."/>
            <person name="Yang D."/>
            <person name="Bader C.D."/>
            <person name="Teijaro C.N."/>
            <person name="Fluegel L."/>
            <person name="Davis C.M."/>
            <person name="Simpson J.R."/>
            <person name="Lauterbach L."/>
            <person name="Steele A.D."/>
            <person name="Gui C."/>
            <person name="Meng S."/>
            <person name="Li G."/>
            <person name="Viehrig K."/>
            <person name="Ye F."/>
            <person name="Su P."/>
            <person name="Kiefer A.F."/>
            <person name="Nichols A."/>
            <person name="Cepeda A.J."/>
            <person name="Yan W."/>
            <person name="Fan B."/>
            <person name="Jiang Y."/>
            <person name="Adhikari A."/>
            <person name="Zheng C.-J."/>
            <person name="Schuster L."/>
            <person name="Cowan T.M."/>
            <person name="Smanski M.J."/>
            <person name="Chevrette M.G."/>
            <person name="De Carvalho L.P.S."/>
            <person name="Shen B."/>
        </authorList>
    </citation>
    <scope>NUCLEOTIDE SEQUENCE [LARGE SCALE GENOMIC DNA]</scope>
    <source>
        <strain evidence="9 10">NPDC048320</strain>
    </source>
</reference>
<comment type="similarity">
    <text evidence="7">Belongs to the binding-protein-dependent transport system permease family.</text>
</comment>
<dbReference type="SUPFAM" id="SSF161098">
    <property type="entry name" value="MetI-like"/>
    <property type="match status" value="2"/>
</dbReference>
<feature type="transmembrane region" description="Helical" evidence="7">
    <location>
        <begin position="269"/>
        <end position="288"/>
    </location>
</feature>
<accession>A0ABW7B3M0</accession>
<dbReference type="CDD" id="cd06261">
    <property type="entry name" value="TM_PBP2"/>
    <property type="match status" value="2"/>
</dbReference>
<feature type="transmembrane region" description="Helical" evidence="7">
    <location>
        <begin position="613"/>
        <end position="630"/>
    </location>
</feature>
<evidence type="ECO:0000256" key="1">
    <source>
        <dbReference type="ARBA" id="ARBA00004141"/>
    </source>
</evidence>
<evidence type="ECO:0000256" key="3">
    <source>
        <dbReference type="ARBA" id="ARBA00022475"/>
    </source>
</evidence>
<gene>
    <name evidence="9" type="ORF">ACGFZB_15110</name>
</gene>
<feature type="domain" description="ABC transmembrane type-1" evidence="8">
    <location>
        <begin position="143"/>
        <end position="322"/>
    </location>
</feature>
<feature type="transmembrane region" description="Helical" evidence="7">
    <location>
        <begin position="147"/>
        <end position="170"/>
    </location>
</feature>
<evidence type="ECO:0000256" key="6">
    <source>
        <dbReference type="ARBA" id="ARBA00023136"/>
    </source>
</evidence>
<organism evidence="9 10">
    <name type="scientific">Streptomyces cinerochromogenes</name>
    <dbReference type="NCBI Taxonomy" id="66422"/>
    <lineage>
        <taxon>Bacteria</taxon>
        <taxon>Bacillati</taxon>
        <taxon>Actinomycetota</taxon>
        <taxon>Actinomycetes</taxon>
        <taxon>Kitasatosporales</taxon>
        <taxon>Streptomycetaceae</taxon>
        <taxon>Streptomyces</taxon>
    </lineage>
</organism>
<dbReference type="EMBL" id="JBICYV010000006">
    <property type="protein sequence ID" value="MFG3011762.1"/>
    <property type="molecule type" value="Genomic_DNA"/>
</dbReference>
<feature type="transmembrane region" description="Helical" evidence="7">
    <location>
        <begin position="462"/>
        <end position="483"/>
    </location>
</feature>
<keyword evidence="5 7" id="KW-1133">Transmembrane helix</keyword>
<feature type="transmembrane region" description="Helical" evidence="7">
    <location>
        <begin position="87"/>
        <end position="116"/>
    </location>
</feature>
<keyword evidence="4 7" id="KW-0812">Transmembrane</keyword>
<comment type="subcellular location">
    <subcellularLocation>
        <location evidence="7">Cell membrane</location>
        <topology evidence="7">Multi-pass membrane protein</topology>
    </subcellularLocation>
    <subcellularLocation>
        <location evidence="1">Membrane</location>
        <topology evidence="1">Multi-pass membrane protein</topology>
    </subcellularLocation>
</comment>
<protein>
    <submittedName>
        <fullName evidence="9">ABC transporter permease</fullName>
    </submittedName>
</protein>
<dbReference type="PROSITE" id="PS50928">
    <property type="entry name" value="ABC_TM1"/>
    <property type="match status" value="2"/>
</dbReference>
<evidence type="ECO:0000256" key="7">
    <source>
        <dbReference type="RuleBase" id="RU363032"/>
    </source>
</evidence>
<keyword evidence="10" id="KW-1185">Reference proteome</keyword>
<dbReference type="PANTHER" id="PTHR47737">
    <property type="entry name" value="GLYCINE BETAINE/PROLINE BETAINE TRANSPORT SYSTEM PERMEASE PROTEIN PROW"/>
    <property type="match status" value="1"/>
</dbReference>
<dbReference type="RefSeq" id="WP_392817904.1">
    <property type="nucleotide sequence ID" value="NZ_JBICYV010000006.1"/>
</dbReference>
<evidence type="ECO:0000313" key="9">
    <source>
        <dbReference type="EMBL" id="MFG3011762.1"/>
    </source>
</evidence>
<evidence type="ECO:0000259" key="8">
    <source>
        <dbReference type="PROSITE" id="PS50928"/>
    </source>
</evidence>
<feature type="domain" description="ABC transmembrane type-1" evidence="8">
    <location>
        <begin position="455"/>
        <end position="634"/>
    </location>
</feature>
<feature type="transmembrane region" description="Helical" evidence="7">
    <location>
        <begin position="123"/>
        <end position="141"/>
    </location>
</feature>
<feature type="transmembrane region" description="Helical" evidence="7">
    <location>
        <begin position="413"/>
        <end position="430"/>
    </location>
</feature>
<keyword evidence="6 7" id="KW-0472">Membrane</keyword>
<keyword evidence="3" id="KW-1003">Cell membrane</keyword>
<comment type="caution">
    <text evidence="9">The sequence shown here is derived from an EMBL/GenBank/DDBJ whole genome shotgun (WGS) entry which is preliminary data.</text>
</comment>
<feature type="transmembrane region" description="Helical" evidence="7">
    <location>
        <begin position="581"/>
        <end position="601"/>
    </location>
</feature>
<feature type="transmembrane region" description="Helical" evidence="7">
    <location>
        <begin position="436"/>
        <end position="455"/>
    </location>
</feature>
<evidence type="ECO:0000256" key="4">
    <source>
        <dbReference type="ARBA" id="ARBA00022692"/>
    </source>
</evidence>
<dbReference type="InterPro" id="IPR035906">
    <property type="entry name" value="MetI-like_sf"/>
</dbReference>
<proteinExistence type="inferred from homology"/>
<dbReference type="Pfam" id="PF00528">
    <property type="entry name" value="BPD_transp_1"/>
    <property type="match status" value="2"/>
</dbReference>
<evidence type="ECO:0000256" key="2">
    <source>
        <dbReference type="ARBA" id="ARBA00022448"/>
    </source>
</evidence>
<name>A0ABW7B3M0_9ACTN</name>
<dbReference type="Gene3D" id="1.10.3720.10">
    <property type="entry name" value="MetI-like"/>
    <property type="match status" value="2"/>
</dbReference>
<dbReference type="InterPro" id="IPR000515">
    <property type="entry name" value="MetI-like"/>
</dbReference>
<feature type="transmembrane region" description="Helical" evidence="7">
    <location>
        <begin position="337"/>
        <end position="355"/>
    </location>
</feature>
<feature type="transmembrane region" description="Helical" evidence="7">
    <location>
        <begin position="191"/>
        <end position="217"/>
    </location>
</feature>
<keyword evidence="2 7" id="KW-0813">Transport</keyword>
<dbReference type="PANTHER" id="PTHR47737:SF1">
    <property type="entry name" value="GLYCINE BETAINE_PROLINE BETAINE TRANSPORT SYSTEM PERMEASE PROTEIN PROW"/>
    <property type="match status" value="1"/>
</dbReference>
<evidence type="ECO:0000313" key="10">
    <source>
        <dbReference type="Proteomes" id="UP001604267"/>
    </source>
</evidence>
<evidence type="ECO:0000256" key="5">
    <source>
        <dbReference type="ARBA" id="ARBA00022989"/>
    </source>
</evidence>
<dbReference type="Proteomes" id="UP001604267">
    <property type="component" value="Unassembled WGS sequence"/>
</dbReference>
<sequence length="645" mass="66901">MATLTVPTSKTGAPRVLKSRAAGKLLLLALLAAVLAPWAAGHWPGATWPQALTVHLDRPLSTASDWVIDNRDSHPLFLYFFGYVSNAVIWAVRVVYLTLLAAGWAGVTAFAALLAWRVAGVRLAAGTAIAFLACGALGMWVPTMQTLALMVVAVLASVAVGALLGLGAGLSDRLDRALRPVLDTMQVLPAFAYLLPVVLVFGIGVPAAVLATVVYAAPPMARLTALGLRCADPEVLEAVESLGATRRQRLLTARIPLARKELLLGLNQTIMMALSMAVIAAVIGAGGLGDRVYQALASVDVGAALAAGIPIVLLAVVLDRVTAAAGDGGTRPRTVGWPYAVAVAVAVALATRLLGALDWPAGGTLDIAEPVNRAVDWMTAHLYSGVPVVGGTADWAGHFTTWVLDPVRDGLQWLPWWSVLLIVAALAWLIGTWRTALTAVLAMAAIGVLGVWEPSLDTLSQVLAAVAVTLVLGFATGIAAARSDRVERALRPVLDVFQTMPQFVYLIPVVALFGVGRAPAVAAAVVYALPAVVRITAQGLRQVDQAALESARSLGATGRQQLWQVQLPLARRSLLLAVNQGVVLVLAVVIIGGLVGGGALGYDVAFGLAQGDLATGLVAGAAIVCLGLMLDRVTQPTGRRPEKGA</sequence>
<feature type="transmembrane region" description="Helical" evidence="7">
    <location>
        <begin position="295"/>
        <end position="317"/>
    </location>
</feature>